<keyword evidence="2" id="KW-0238">DNA-binding</keyword>
<dbReference type="GO" id="GO:0043565">
    <property type="term" value="F:sequence-specific DNA binding"/>
    <property type="evidence" value="ECO:0007669"/>
    <property type="project" value="InterPro"/>
</dbReference>
<dbReference type="SMART" id="SM00342">
    <property type="entry name" value="HTH_ARAC"/>
    <property type="match status" value="1"/>
</dbReference>
<dbReference type="InterPro" id="IPR009057">
    <property type="entry name" value="Homeodomain-like_sf"/>
</dbReference>
<evidence type="ECO:0000313" key="5">
    <source>
        <dbReference type="EMBL" id="TQV78191.1"/>
    </source>
</evidence>
<gene>
    <name evidence="5" type="ORF">FKG94_14060</name>
</gene>
<evidence type="ECO:0000256" key="1">
    <source>
        <dbReference type="ARBA" id="ARBA00023015"/>
    </source>
</evidence>
<evidence type="ECO:0000259" key="4">
    <source>
        <dbReference type="PROSITE" id="PS01124"/>
    </source>
</evidence>
<dbReference type="AlphaFoldDB" id="A0A545TM23"/>
<evidence type="ECO:0000313" key="6">
    <source>
        <dbReference type="Proteomes" id="UP000319732"/>
    </source>
</evidence>
<dbReference type="SUPFAM" id="SSF46689">
    <property type="entry name" value="Homeodomain-like"/>
    <property type="match status" value="2"/>
</dbReference>
<dbReference type="Proteomes" id="UP000319732">
    <property type="component" value="Unassembled WGS sequence"/>
</dbReference>
<accession>A0A545TM23</accession>
<name>A0A545TM23_9GAMM</name>
<dbReference type="RefSeq" id="WP_142904971.1">
    <property type="nucleotide sequence ID" value="NZ_ML660094.1"/>
</dbReference>
<keyword evidence="1" id="KW-0805">Transcription regulation</keyword>
<evidence type="ECO:0000256" key="3">
    <source>
        <dbReference type="ARBA" id="ARBA00023163"/>
    </source>
</evidence>
<dbReference type="InterPro" id="IPR050204">
    <property type="entry name" value="AraC_XylS_family_regulators"/>
</dbReference>
<dbReference type="EMBL" id="VHSG01000013">
    <property type="protein sequence ID" value="TQV78191.1"/>
    <property type="molecule type" value="Genomic_DNA"/>
</dbReference>
<dbReference type="PANTHER" id="PTHR46796">
    <property type="entry name" value="HTH-TYPE TRANSCRIPTIONAL ACTIVATOR RHAS-RELATED"/>
    <property type="match status" value="1"/>
</dbReference>
<evidence type="ECO:0000256" key="2">
    <source>
        <dbReference type="ARBA" id="ARBA00023125"/>
    </source>
</evidence>
<dbReference type="OrthoDB" id="9809338at2"/>
<proteinExistence type="predicted"/>
<feature type="domain" description="HTH araC/xylS-type" evidence="4">
    <location>
        <begin position="181"/>
        <end position="278"/>
    </location>
</feature>
<dbReference type="Pfam" id="PF12833">
    <property type="entry name" value="HTH_18"/>
    <property type="match status" value="1"/>
</dbReference>
<dbReference type="GO" id="GO:0003700">
    <property type="term" value="F:DNA-binding transcription factor activity"/>
    <property type="evidence" value="ECO:0007669"/>
    <property type="project" value="InterPro"/>
</dbReference>
<comment type="caution">
    <text evidence="5">The sequence shown here is derived from an EMBL/GenBank/DDBJ whole genome shotgun (WGS) entry which is preliminary data.</text>
</comment>
<organism evidence="5 6">
    <name type="scientific">Exilibacterium tricleocarpae</name>
    <dbReference type="NCBI Taxonomy" id="2591008"/>
    <lineage>
        <taxon>Bacteria</taxon>
        <taxon>Pseudomonadati</taxon>
        <taxon>Pseudomonadota</taxon>
        <taxon>Gammaproteobacteria</taxon>
        <taxon>Cellvibrionales</taxon>
        <taxon>Cellvibrionaceae</taxon>
        <taxon>Exilibacterium</taxon>
    </lineage>
</organism>
<keyword evidence="3" id="KW-0804">Transcription</keyword>
<keyword evidence="6" id="KW-1185">Reference proteome</keyword>
<reference evidence="5 6" key="1">
    <citation type="submission" date="2019-06" db="EMBL/GenBank/DDBJ databases">
        <title>Whole genome sequence for Cellvibrionaceae sp. R142.</title>
        <authorList>
            <person name="Wang G."/>
        </authorList>
    </citation>
    <scope>NUCLEOTIDE SEQUENCE [LARGE SCALE GENOMIC DNA]</scope>
    <source>
        <strain evidence="5 6">R142</strain>
    </source>
</reference>
<dbReference type="InterPro" id="IPR018060">
    <property type="entry name" value="HTH_AraC"/>
</dbReference>
<protein>
    <submittedName>
        <fullName evidence="5">Helix-turn-helix domain-containing protein</fullName>
    </submittedName>
</protein>
<sequence>MRPFFVDSYEGIQQPPANASYIIRSHLSRGKTQVCSPKISTKMLLSGAEVYTSTESRFSIRQGQFLITAPAEELELTIASSAVGCCFYMDVDYVHRLTAEMISADLEGGDGEVPAVTTTRLPLNGSQLGLSMLAVANHRLDPDADVLATSLAETTVYLSHLRANLPCRRQSTQRELVARLEVARTFLIEAQDRAVSLRELESACCLSRFHLNRSFARVYGTPPLRFHQNLRLDAARERLGAGEPQRTIAEDLGFSALSSFSRAYRRRHHHAPSADQPK</sequence>
<dbReference type="Gene3D" id="1.10.10.60">
    <property type="entry name" value="Homeodomain-like"/>
    <property type="match status" value="2"/>
</dbReference>
<dbReference type="PROSITE" id="PS01124">
    <property type="entry name" value="HTH_ARAC_FAMILY_2"/>
    <property type="match status" value="1"/>
</dbReference>
<dbReference type="PANTHER" id="PTHR46796:SF12">
    <property type="entry name" value="HTH-TYPE DNA-BINDING TRANSCRIPTIONAL ACTIVATOR EUTR"/>
    <property type="match status" value="1"/>
</dbReference>